<comment type="subcellular location">
    <subcellularLocation>
        <location evidence="1">Membrane</location>
    </subcellularLocation>
</comment>
<dbReference type="Gene3D" id="3.40.50.300">
    <property type="entry name" value="P-loop containing nucleotide triphosphate hydrolases"/>
    <property type="match status" value="1"/>
</dbReference>
<proteinExistence type="predicted"/>
<dbReference type="GO" id="GO:0008053">
    <property type="term" value="P:mitochondrial fusion"/>
    <property type="evidence" value="ECO:0007669"/>
    <property type="project" value="TreeGrafter"/>
</dbReference>
<protein>
    <recommendedName>
        <fullName evidence="6">Dynamin N-terminal domain-containing protein</fullName>
    </recommendedName>
</protein>
<accession>A0AA44XXI6</accession>
<dbReference type="Pfam" id="PF00350">
    <property type="entry name" value="Dynamin_N"/>
    <property type="match status" value="1"/>
</dbReference>
<evidence type="ECO:0000256" key="3">
    <source>
        <dbReference type="ARBA" id="ARBA00022801"/>
    </source>
</evidence>
<dbReference type="InterPro" id="IPR027417">
    <property type="entry name" value="P-loop_NTPase"/>
</dbReference>
<dbReference type="EMBL" id="PVHK01000151">
    <property type="protein sequence ID" value="PRH40456.1"/>
    <property type="molecule type" value="Genomic_DNA"/>
</dbReference>
<dbReference type="SUPFAM" id="SSF52540">
    <property type="entry name" value="P-loop containing nucleoside triphosphate hydrolases"/>
    <property type="match status" value="1"/>
</dbReference>
<dbReference type="AlphaFoldDB" id="A0AA44XXI6"/>
<keyword evidence="5" id="KW-0472">Membrane</keyword>
<evidence type="ECO:0000313" key="8">
    <source>
        <dbReference type="Proteomes" id="UP000237632"/>
    </source>
</evidence>
<evidence type="ECO:0000259" key="6">
    <source>
        <dbReference type="Pfam" id="PF00350"/>
    </source>
</evidence>
<dbReference type="PANTHER" id="PTHR10465:SF0">
    <property type="entry name" value="SARCALUMENIN"/>
    <property type="match status" value="1"/>
</dbReference>
<feature type="domain" description="Dynamin N-terminal" evidence="6">
    <location>
        <begin position="26"/>
        <end position="170"/>
    </location>
</feature>
<dbReference type="PANTHER" id="PTHR10465">
    <property type="entry name" value="TRANSMEMBRANE GTPASE FZO1"/>
    <property type="match status" value="1"/>
</dbReference>
<dbReference type="GO" id="GO:0005525">
    <property type="term" value="F:GTP binding"/>
    <property type="evidence" value="ECO:0007669"/>
    <property type="project" value="UniProtKB-KW"/>
</dbReference>
<gene>
    <name evidence="7" type="ORF">C6T65_20760</name>
</gene>
<reference evidence="7 8" key="1">
    <citation type="submission" date="2018-03" db="EMBL/GenBank/DDBJ databases">
        <authorList>
            <person name="Nguyen K."/>
            <person name="Fouts D."/>
            <person name="Sutton G."/>
        </authorList>
    </citation>
    <scope>NUCLEOTIDE SEQUENCE [LARGE SCALE GENOMIC DNA]</scope>
    <source>
        <strain evidence="7 8">AU3578</strain>
    </source>
</reference>
<evidence type="ECO:0000256" key="1">
    <source>
        <dbReference type="ARBA" id="ARBA00004370"/>
    </source>
</evidence>
<dbReference type="Proteomes" id="UP000237632">
    <property type="component" value="Unassembled WGS sequence"/>
</dbReference>
<name>A0AA44XXI6_BURVI</name>
<dbReference type="InterPro" id="IPR027094">
    <property type="entry name" value="Mitofusin_fam"/>
</dbReference>
<evidence type="ECO:0000313" key="7">
    <source>
        <dbReference type="EMBL" id="PRH40456.1"/>
    </source>
</evidence>
<sequence length="331" mass="36074">MKRAPVRETRTYRRASVPAARAGFEILVMATVSAGKSSVINALIGQELLHAANEATTACITRVEHRRDHKSFTGACYRGSGTVLAPRREATPELLQQWNADSRVERIALTGRFEGVPRLASGLVLYDTPGPNNSQDDRHAQVARKALRSIPYDALFYVLNAGQLGTTDDRACLDLLRGEARANQPYFLLNKIDLLDAEKGEDLATHVGNARRYLAGAGFDDAIVIPTVADAALYARKALNGHALTRVQRGRLRNALDAFEVGKRDVAEAAIVPDPVRTAISGELDRHERDAAVPPGDARSAERHALEQLVARSGIRTAEALIQHRRSLLGQ</sequence>
<dbReference type="GO" id="GO:0016020">
    <property type="term" value="C:membrane"/>
    <property type="evidence" value="ECO:0007669"/>
    <property type="project" value="UniProtKB-SubCell"/>
</dbReference>
<evidence type="ECO:0000256" key="4">
    <source>
        <dbReference type="ARBA" id="ARBA00023134"/>
    </source>
</evidence>
<keyword evidence="4" id="KW-0342">GTP-binding</keyword>
<organism evidence="7 8">
    <name type="scientific">Burkholderia vietnamiensis</name>
    <dbReference type="NCBI Taxonomy" id="60552"/>
    <lineage>
        <taxon>Bacteria</taxon>
        <taxon>Pseudomonadati</taxon>
        <taxon>Pseudomonadota</taxon>
        <taxon>Betaproteobacteria</taxon>
        <taxon>Burkholderiales</taxon>
        <taxon>Burkholderiaceae</taxon>
        <taxon>Burkholderia</taxon>
        <taxon>Burkholderia cepacia complex</taxon>
    </lineage>
</organism>
<dbReference type="GO" id="GO:0003924">
    <property type="term" value="F:GTPase activity"/>
    <property type="evidence" value="ECO:0007669"/>
    <property type="project" value="InterPro"/>
</dbReference>
<comment type="caution">
    <text evidence="7">The sequence shown here is derived from an EMBL/GenBank/DDBJ whole genome shotgun (WGS) entry which is preliminary data.</text>
</comment>
<dbReference type="InterPro" id="IPR045063">
    <property type="entry name" value="Dynamin_N"/>
</dbReference>
<evidence type="ECO:0000256" key="5">
    <source>
        <dbReference type="ARBA" id="ARBA00023136"/>
    </source>
</evidence>
<keyword evidence="2" id="KW-0547">Nucleotide-binding</keyword>
<keyword evidence="3" id="KW-0378">Hydrolase</keyword>
<evidence type="ECO:0000256" key="2">
    <source>
        <dbReference type="ARBA" id="ARBA00022741"/>
    </source>
</evidence>